<feature type="domain" description="ZP" evidence="13">
    <location>
        <begin position="1"/>
        <end position="175"/>
    </location>
</feature>
<dbReference type="EMBL" id="JH173192">
    <property type="protein sequence ID" value="EHB16217.1"/>
    <property type="molecule type" value="Genomic_DNA"/>
</dbReference>
<dbReference type="InterPro" id="IPR055356">
    <property type="entry name" value="ZP-N"/>
</dbReference>
<gene>
    <name evidence="14" type="ORF">GW7_04990</name>
</gene>
<proteinExistence type="predicted"/>
<keyword evidence="7" id="KW-1133">Transmembrane helix</keyword>
<dbReference type="Gene3D" id="2.60.40.4100">
    <property type="entry name" value="Zona pellucida, ZP-C domain"/>
    <property type="match status" value="1"/>
</dbReference>
<evidence type="ECO:0000256" key="2">
    <source>
        <dbReference type="ARBA" id="ARBA00022475"/>
    </source>
</evidence>
<dbReference type="GO" id="GO:0035804">
    <property type="term" value="F:structural constituent of egg coat"/>
    <property type="evidence" value="ECO:0007669"/>
    <property type="project" value="TreeGrafter"/>
</dbReference>
<dbReference type="InterPro" id="IPR051148">
    <property type="entry name" value="Zona_Pellucida_Domain_gp"/>
</dbReference>
<dbReference type="STRING" id="10181.G5C3V6"/>
<keyword evidence="8" id="KW-0472">Membrane</keyword>
<dbReference type="InterPro" id="IPR042235">
    <property type="entry name" value="ZP-C_dom"/>
</dbReference>
<protein>
    <submittedName>
        <fullName evidence="14">Zona pellucida sperm-binding protein 2</fullName>
    </submittedName>
</protein>
<dbReference type="InterPro" id="IPR055355">
    <property type="entry name" value="ZP-C"/>
</dbReference>
<dbReference type="GO" id="GO:0032190">
    <property type="term" value="F:acrosin binding"/>
    <property type="evidence" value="ECO:0007669"/>
    <property type="project" value="TreeGrafter"/>
</dbReference>
<dbReference type="GO" id="GO:0060468">
    <property type="term" value="P:prevention of polyspermy"/>
    <property type="evidence" value="ECO:0007669"/>
    <property type="project" value="TreeGrafter"/>
</dbReference>
<dbReference type="InterPro" id="IPR001507">
    <property type="entry name" value="ZP_dom"/>
</dbReference>
<dbReference type="Pfam" id="PF00100">
    <property type="entry name" value="Zona_pellucida"/>
    <property type="match status" value="1"/>
</dbReference>
<keyword evidence="4" id="KW-0272">Extracellular matrix</keyword>
<accession>G5C3V6</accession>
<dbReference type="GO" id="GO:0005886">
    <property type="term" value="C:plasma membrane"/>
    <property type="evidence" value="ECO:0007669"/>
    <property type="project" value="UniProtKB-SubCell"/>
</dbReference>
<dbReference type="Gene3D" id="2.60.40.3210">
    <property type="entry name" value="Zona pellucida, ZP-N domain"/>
    <property type="match status" value="1"/>
</dbReference>
<dbReference type="Proteomes" id="UP000006813">
    <property type="component" value="Unassembled WGS sequence"/>
</dbReference>
<evidence type="ECO:0000256" key="9">
    <source>
        <dbReference type="ARBA" id="ARBA00023157"/>
    </source>
</evidence>
<evidence type="ECO:0000256" key="11">
    <source>
        <dbReference type="ARBA" id="ARBA00023279"/>
    </source>
</evidence>
<dbReference type="InParanoid" id="G5C3V6"/>
<keyword evidence="6" id="KW-0812">Transmembrane</keyword>
<keyword evidence="10" id="KW-0325">Glycoprotein</keyword>
<name>G5C3V6_HETGA</name>
<keyword evidence="9" id="KW-1015">Disulfide bond</keyword>
<dbReference type="GO" id="GO:0035805">
    <property type="term" value="C:egg coat"/>
    <property type="evidence" value="ECO:0007669"/>
    <property type="project" value="UniProtKB-SubCell"/>
</dbReference>
<dbReference type="GO" id="GO:0007339">
    <property type="term" value="P:binding of sperm to zona pellucida"/>
    <property type="evidence" value="ECO:0007669"/>
    <property type="project" value="TreeGrafter"/>
</dbReference>
<comment type="subcellular location">
    <subcellularLocation>
        <location evidence="1">Cell membrane</location>
        <topology evidence="1">Single-pass type I membrane protein</topology>
    </subcellularLocation>
    <subcellularLocation>
        <location evidence="12">Zona pellucida</location>
    </subcellularLocation>
</comment>
<sequence length="175" mass="20548">MYPMDFEVYTHQTNPALNLGTFRVGNSSCQLVFTAQSQELVQFHMPLNGCGTKDKSEDDKVIFENEIHALWEDLPPRKISKDSEFKMTLKRYYNKDDILLNAGVKSLDPYMLLLQTYPDKSYQQPYKDSEYPIVRYFRQPIYMEVRVLNRNDPNIKLVLDDCWATSTMDPFSLTH</sequence>
<keyword evidence="11" id="KW-0278">Fertilization</keyword>
<evidence type="ECO:0000256" key="5">
    <source>
        <dbReference type="ARBA" id="ARBA00022685"/>
    </source>
</evidence>
<dbReference type="InterPro" id="IPR048290">
    <property type="entry name" value="ZP_chr"/>
</dbReference>
<organism evidence="14 15">
    <name type="scientific">Heterocephalus glaber</name>
    <name type="common">Naked mole rat</name>
    <dbReference type="NCBI Taxonomy" id="10181"/>
    <lineage>
        <taxon>Eukaryota</taxon>
        <taxon>Metazoa</taxon>
        <taxon>Chordata</taxon>
        <taxon>Craniata</taxon>
        <taxon>Vertebrata</taxon>
        <taxon>Euteleostomi</taxon>
        <taxon>Mammalia</taxon>
        <taxon>Eutheria</taxon>
        <taxon>Euarchontoglires</taxon>
        <taxon>Glires</taxon>
        <taxon>Rodentia</taxon>
        <taxon>Hystricomorpha</taxon>
        <taxon>Bathyergidae</taxon>
        <taxon>Heterocephalus</taxon>
    </lineage>
</organism>
<keyword evidence="2" id="KW-1003">Cell membrane</keyword>
<evidence type="ECO:0000256" key="4">
    <source>
        <dbReference type="ARBA" id="ARBA00022530"/>
    </source>
</evidence>
<evidence type="ECO:0000259" key="13">
    <source>
        <dbReference type="PROSITE" id="PS51034"/>
    </source>
</evidence>
<evidence type="ECO:0000256" key="6">
    <source>
        <dbReference type="ARBA" id="ARBA00022692"/>
    </source>
</evidence>
<evidence type="ECO:0000256" key="12">
    <source>
        <dbReference type="ARBA" id="ARBA00024183"/>
    </source>
</evidence>
<keyword evidence="3" id="KW-0964">Secreted</keyword>
<keyword evidence="5" id="KW-0165">Cleavage on pair of basic residues</keyword>
<evidence type="ECO:0000256" key="3">
    <source>
        <dbReference type="ARBA" id="ARBA00022525"/>
    </source>
</evidence>
<evidence type="ECO:0000256" key="8">
    <source>
        <dbReference type="ARBA" id="ARBA00023136"/>
    </source>
</evidence>
<evidence type="ECO:0000313" key="14">
    <source>
        <dbReference type="EMBL" id="EHB16217.1"/>
    </source>
</evidence>
<dbReference type="PANTHER" id="PTHR23343:SF4">
    <property type="entry name" value="ZONA PELLUCIDA SPERM-BINDING PROTEIN 2"/>
    <property type="match status" value="1"/>
</dbReference>
<dbReference type="SMART" id="SM00241">
    <property type="entry name" value="ZP"/>
    <property type="match status" value="1"/>
</dbReference>
<evidence type="ECO:0000256" key="10">
    <source>
        <dbReference type="ARBA" id="ARBA00023180"/>
    </source>
</evidence>
<dbReference type="PROSITE" id="PS51034">
    <property type="entry name" value="ZP_2"/>
    <property type="match status" value="1"/>
</dbReference>
<dbReference type="AlphaFoldDB" id="G5C3V6"/>
<dbReference type="Pfam" id="PF23344">
    <property type="entry name" value="ZP-N"/>
    <property type="match status" value="1"/>
</dbReference>
<evidence type="ECO:0000313" key="15">
    <source>
        <dbReference type="Proteomes" id="UP000006813"/>
    </source>
</evidence>
<reference evidence="14 15" key="1">
    <citation type="journal article" date="2011" name="Nature">
        <title>Genome sequencing reveals insights into physiology and longevity of the naked mole rat.</title>
        <authorList>
            <person name="Kim E.B."/>
            <person name="Fang X."/>
            <person name="Fushan A.A."/>
            <person name="Huang Z."/>
            <person name="Lobanov A.V."/>
            <person name="Han L."/>
            <person name="Marino S.M."/>
            <person name="Sun X."/>
            <person name="Turanov A.A."/>
            <person name="Yang P."/>
            <person name="Yim S.H."/>
            <person name="Zhao X."/>
            <person name="Kasaikina M.V."/>
            <person name="Stoletzki N."/>
            <person name="Peng C."/>
            <person name="Polak P."/>
            <person name="Xiong Z."/>
            <person name="Kiezun A."/>
            <person name="Zhu Y."/>
            <person name="Chen Y."/>
            <person name="Kryukov G.V."/>
            <person name="Zhang Q."/>
            <person name="Peshkin L."/>
            <person name="Yang L."/>
            <person name="Bronson R.T."/>
            <person name="Buffenstein R."/>
            <person name="Wang B."/>
            <person name="Han C."/>
            <person name="Li Q."/>
            <person name="Chen L."/>
            <person name="Zhao W."/>
            <person name="Sunyaev S.R."/>
            <person name="Park T.J."/>
            <person name="Zhang G."/>
            <person name="Wang J."/>
            <person name="Gladyshev V.N."/>
        </authorList>
    </citation>
    <scope>NUCLEOTIDE SEQUENCE [LARGE SCALE GENOMIC DNA]</scope>
</reference>
<dbReference type="PRINTS" id="PR00023">
    <property type="entry name" value="ZPELLUCIDA"/>
</dbReference>
<evidence type="ECO:0000256" key="1">
    <source>
        <dbReference type="ARBA" id="ARBA00004251"/>
    </source>
</evidence>
<dbReference type="PANTHER" id="PTHR23343">
    <property type="entry name" value="ZONA PELLUCIDA SPERM-BINDING PROTEIN"/>
    <property type="match status" value="1"/>
</dbReference>
<evidence type="ECO:0000256" key="7">
    <source>
        <dbReference type="ARBA" id="ARBA00022989"/>
    </source>
</evidence>